<reference evidence="2" key="1">
    <citation type="journal article" date="2020" name="mSystems">
        <title>Genome- and Community-Level Interaction Insights into Carbon Utilization and Element Cycling Functions of Hydrothermarchaeota in Hydrothermal Sediment.</title>
        <authorList>
            <person name="Zhou Z."/>
            <person name="Liu Y."/>
            <person name="Xu W."/>
            <person name="Pan J."/>
            <person name="Luo Z.H."/>
            <person name="Li M."/>
        </authorList>
    </citation>
    <scope>NUCLEOTIDE SEQUENCE [LARGE SCALE GENOMIC DNA]</scope>
    <source>
        <strain evidence="2">SpSt-418</strain>
    </source>
</reference>
<evidence type="ECO:0000313" key="2">
    <source>
        <dbReference type="EMBL" id="HFN01015.1"/>
    </source>
</evidence>
<gene>
    <name evidence="2" type="ORF">ENR64_25320</name>
</gene>
<feature type="domain" description="FHA" evidence="1">
    <location>
        <begin position="459"/>
        <end position="518"/>
    </location>
</feature>
<organism evidence="2">
    <name type="scientific">Oscillatoriales cyanobacterium SpSt-418</name>
    <dbReference type="NCBI Taxonomy" id="2282169"/>
    <lineage>
        <taxon>Bacteria</taxon>
        <taxon>Bacillati</taxon>
        <taxon>Cyanobacteriota</taxon>
        <taxon>Cyanophyceae</taxon>
        <taxon>Oscillatoriophycideae</taxon>
        <taxon>Oscillatoriales</taxon>
    </lineage>
</organism>
<dbReference type="PROSITE" id="PS50006">
    <property type="entry name" value="FHA_DOMAIN"/>
    <property type="match status" value="1"/>
</dbReference>
<dbReference type="Pfam" id="PF00498">
    <property type="entry name" value="FHA"/>
    <property type="match status" value="1"/>
</dbReference>
<dbReference type="EMBL" id="DSRU01000361">
    <property type="protein sequence ID" value="HFN01015.1"/>
    <property type="molecule type" value="Genomic_DNA"/>
</dbReference>
<dbReference type="CDD" id="cd00060">
    <property type="entry name" value="FHA"/>
    <property type="match status" value="1"/>
</dbReference>
<accession>A0A7C3PIV6</accession>
<protein>
    <submittedName>
        <fullName evidence="2">CHAT domain-containing protein</fullName>
    </submittedName>
</protein>
<dbReference type="InterPro" id="IPR000253">
    <property type="entry name" value="FHA_dom"/>
</dbReference>
<dbReference type="Gene3D" id="2.60.200.20">
    <property type="match status" value="1"/>
</dbReference>
<comment type="caution">
    <text evidence="2">The sequence shown here is derived from an EMBL/GenBank/DDBJ whole genome shotgun (WGS) entry which is preliminary data.</text>
</comment>
<dbReference type="InterPro" id="IPR024983">
    <property type="entry name" value="CHAT_dom"/>
</dbReference>
<name>A0A7C3PIV6_9CYAN</name>
<proteinExistence type="predicted"/>
<dbReference type="Pfam" id="PF12770">
    <property type="entry name" value="CHAT"/>
    <property type="match status" value="1"/>
</dbReference>
<dbReference type="InterPro" id="IPR008984">
    <property type="entry name" value="SMAD_FHA_dom_sf"/>
</dbReference>
<evidence type="ECO:0000259" key="1">
    <source>
        <dbReference type="PROSITE" id="PS50006"/>
    </source>
</evidence>
<dbReference type="SUPFAM" id="SSF49879">
    <property type="entry name" value="SMAD/FHA domain"/>
    <property type="match status" value="1"/>
</dbReference>
<sequence>MPSEIPCLSVSIAPLQTIGHYIVHVTKAPFPGGFVVRETHWVETLTKRWHSWQEMFSTRALPSVPQVSQLQPLPLKPLPEEAPMPNQAIGYAGRLMQDMGISLWQWLFDGEIQVSFNHSQGIAFGQRKPLRLRLELRDPDMIALPWEIMQDGAGKQAISLRRQVLFSRTTSDVHSLPNLRTDHALKILLVLGHEAESSVDSSEGYSLSRSLKLQQEADALANVLRTAASSDGLTMNICQVDTLVQPSPAELIERLETNAYNVLFYAGHGEPAPDGGMLFLRSDMTLNGTELAQVLTRCQVKLAVFNACWGAQPDHYGDSVHPAKIPEAKQSRAIPRSSLAEVLLHHGVPAVLGMRDSITDEEALSFIQVFAKALAERLPIDEAVAVARQHLLTLYRFNQQAWTLPVLYMHPEFDGELLKPIESSPTQLPGLTTRIGHAPLASLRSLSTAKVWQIRDGMMRVGRDKSENDLVLRDDQAGASRKHAVIFCRQVNRHGASATEYYLEDFSRYGTWINGAEGWQKVHRDEVCLHSGYQIKFGSRENEALEFVIHSNEG</sequence>
<dbReference type="SMART" id="SM00240">
    <property type="entry name" value="FHA"/>
    <property type="match status" value="1"/>
</dbReference>
<dbReference type="AlphaFoldDB" id="A0A7C3PIV6"/>